<keyword evidence="2" id="KW-1185">Reference proteome</keyword>
<dbReference type="Proteomes" id="UP001429564">
    <property type="component" value="Unassembled WGS sequence"/>
</dbReference>
<sequence>MSVSRHEMLSTILSAVIHPADTPRRLGSLATDSAEWICRGFELSHEEQATPERVFRAAVGGLKCQPSADLGKVCLGSTTHHWCIETADKLMPQHPDGDVRVP</sequence>
<proteinExistence type="predicted"/>
<evidence type="ECO:0000313" key="2">
    <source>
        <dbReference type="Proteomes" id="UP001429564"/>
    </source>
</evidence>
<evidence type="ECO:0000313" key="1">
    <source>
        <dbReference type="EMBL" id="NIZ63184.1"/>
    </source>
</evidence>
<reference evidence="1 2" key="1">
    <citation type="submission" date="2018-05" db="EMBL/GenBank/DDBJ databases">
        <authorList>
            <person name="Zhang Y.-J."/>
        </authorList>
    </citation>
    <scope>NUCLEOTIDE SEQUENCE [LARGE SCALE GENOMIC DNA]</scope>
    <source>
        <strain evidence="1 2">CY04</strain>
    </source>
</reference>
<name>A0ABX0WEF3_9RHOB</name>
<organism evidence="1 2">
    <name type="scientific">Parasedimentitalea denitrificans</name>
    <dbReference type="NCBI Taxonomy" id="2211118"/>
    <lineage>
        <taxon>Bacteria</taxon>
        <taxon>Pseudomonadati</taxon>
        <taxon>Pseudomonadota</taxon>
        <taxon>Alphaproteobacteria</taxon>
        <taxon>Rhodobacterales</taxon>
        <taxon>Paracoccaceae</taxon>
        <taxon>Parasedimentitalea</taxon>
    </lineage>
</organism>
<protein>
    <submittedName>
        <fullName evidence="1">Uncharacterized protein</fullName>
    </submittedName>
</protein>
<dbReference type="EMBL" id="QHLQ01000030">
    <property type="protein sequence ID" value="NIZ63184.1"/>
    <property type="molecule type" value="Genomic_DNA"/>
</dbReference>
<accession>A0ABX0WEF3</accession>
<gene>
    <name evidence="1" type="ORF">DL239_19650</name>
</gene>
<comment type="caution">
    <text evidence="1">The sequence shown here is derived from an EMBL/GenBank/DDBJ whole genome shotgun (WGS) entry which is preliminary data.</text>
</comment>